<sequence length="914" mass="98984">MSQMVLFITKSFIFLLLLLLFLSCHTSSALFNPPDNYLISCGSSQNITFQGRTFVPDSLHSSLVLKIGNSSVAAARTSSDSSNSIYQTARVFSGLASYRFKITSLGRHWIRLHFSPIKNSTWNLTSASITVVTDDFVLLNNFSFKNHNGSYIFKEYTVNATSDLLTLTFIPSNNSVVFVNAIEVISVPDNLIPDQALALNPSSPVSGLSQLAFETVYRLNMGGPLLTSENDTLGRQWENDAEYLHVNSSVLVVTANPSSIKYSVSVTQDTAPNMVYATADTMGEANVASPSFNVTWVLPVDPDFRYFVRVHFCDIVSQALNTLVFNLYVNDDLALGSLDLSSLTNGLKVPYFKDFISNASVESSGLLTVSVGPDSQADITNATMNGLEVLKISNEAKSLSGVSSVKSLVPGGGGSDSKKKKAVIIGSAVGAVTAVMLIAVCCYCCLAASRKKRSSTSPQEGGHPWLPLPLYGLSQTLTKSTASHKSNTASCISLASTHLGRCFMFQEIMDATNKFDESSLLGVGGFGRVYKGTLEDGTKVAVKRGNPRSEQGMAEFRTEIEMLSKLRHRHLVSLIGYCDERSEMILVYEYMANGPLRSHLYGADLPPLSWKQRLEVCIGAARGLHYLHTGASQSIIHRDVKTTNILLDENLVAKVADFGLSKTGPSLDQTHVSTAVKGSFGYLDPEYFRRQQLTEKSDVYSFGVVLMEVLCCRPALNPVLPREQVNIAEWAMAWQKKGLLDQIMDSNLTGKVNPASLKKFGETAEKCLAEYGVDRPSMGDVLWNLEYALQLEETSMEPDDNSTNHIPGIPMAPMEPFDNSMSIIDNRGVGGGGGGGGVHLMNFAAPIALFSGQPLAPGYGGGGGGGGGEHNHYGVLAALNAAYRPVQETANQQNRDGEHHHNHHQEDGSTSHHS</sequence>
<evidence type="ECO:0000256" key="6">
    <source>
        <dbReference type="ARBA" id="ARBA00022741"/>
    </source>
</evidence>
<evidence type="ECO:0000256" key="11">
    <source>
        <dbReference type="ARBA" id="ARBA00023180"/>
    </source>
</evidence>
<dbReference type="InterPro" id="IPR001245">
    <property type="entry name" value="Ser-Thr/Tyr_kinase_cat_dom"/>
</dbReference>
<keyword evidence="5 14" id="KW-0732">Signal</keyword>
<dbReference type="InterPro" id="IPR024788">
    <property type="entry name" value="Malectin-like_Carb-bd_dom"/>
</dbReference>
<evidence type="ECO:0000256" key="13">
    <source>
        <dbReference type="SAM" id="MobiDB-lite"/>
    </source>
</evidence>
<name>A0A1J3DFT1_NOCCA</name>
<feature type="region of interest" description="Disordered" evidence="13">
    <location>
        <begin position="889"/>
        <end position="914"/>
    </location>
</feature>
<proteinExistence type="predicted"/>
<feature type="signal peptide" evidence="14">
    <location>
        <begin position="1"/>
        <end position="29"/>
    </location>
</feature>
<dbReference type="PROSITE" id="PS50011">
    <property type="entry name" value="PROTEIN_KINASE_DOM"/>
    <property type="match status" value="1"/>
</dbReference>
<evidence type="ECO:0000256" key="1">
    <source>
        <dbReference type="ARBA" id="ARBA00004167"/>
    </source>
</evidence>
<dbReference type="InterPro" id="IPR000719">
    <property type="entry name" value="Prot_kinase_dom"/>
</dbReference>
<dbReference type="FunFam" id="2.60.120.430:FF:000001">
    <property type="entry name" value="Receptor-like protein kinase FERONIA"/>
    <property type="match status" value="1"/>
</dbReference>
<dbReference type="SMART" id="SM00220">
    <property type="entry name" value="S_TKc"/>
    <property type="match status" value="1"/>
</dbReference>
<accession>A0A1J3DFT1</accession>
<keyword evidence="16" id="KW-0675">Receptor</keyword>
<dbReference type="Gene3D" id="2.60.120.430">
    <property type="entry name" value="Galactose-binding lectin"/>
    <property type="match status" value="2"/>
</dbReference>
<evidence type="ECO:0000256" key="10">
    <source>
        <dbReference type="ARBA" id="ARBA00023136"/>
    </source>
</evidence>
<keyword evidence="6 12" id="KW-0547">Nucleotide-binding</keyword>
<dbReference type="PROSITE" id="PS00107">
    <property type="entry name" value="PROTEIN_KINASE_ATP"/>
    <property type="match status" value="1"/>
</dbReference>
<dbReference type="PROSITE" id="PS00108">
    <property type="entry name" value="PROTEIN_KINASE_ST"/>
    <property type="match status" value="1"/>
</dbReference>
<keyword evidence="4" id="KW-0812">Transmembrane</keyword>
<organism evidence="16">
    <name type="scientific">Noccaea caerulescens</name>
    <name type="common">Alpine penny-cress</name>
    <name type="synonym">Thlaspi caerulescens</name>
    <dbReference type="NCBI Taxonomy" id="107243"/>
    <lineage>
        <taxon>Eukaryota</taxon>
        <taxon>Viridiplantae</taxon>
        <taxon>Streptophyta</taxon>
        <taxon>Embryophyta</taxon>
        <taxon>Tracheophyta</taxon>
        <taxon>Spermatophyta</taxon>
        <taxon>Magnoliopsida</taxon>
        <taxon>eudicotyledons</taxon>
        <taxon>Gunneridae</taxon>
        <taxon>Pentapetalae</taxon>
        <taxon>rosids</taxon>
        <taxon>malvids</taxon>
        <taxon>Brassicales</taxon>
        <taxon>Brassicaceae</taxon>
        <taxon>Coluteocarpeae</taxon>
        <taxon>Noccaea</taxon>
    </lineage>
</organism>
<dbReference type="GO" id="GO:0004674">
    <property type="term" value="F:protein serine/threonine kinase activity"/>
    <property type="evidence" value="ECO:0007669"/>
    <property type="project" value="UniProtKB-KW"/>
</dbReference>
<dbReference type="GO" id="GO:0016020">
    <property type="term" value="C:membrane"/>
    <property type="evidence" value="ECO:0007669"/>
    <property type="project" value="UniProtKB-SubCell"/>
</dbReference>
<dbReference type="Pfam" id="PF07714">
    <property type="entry name" value="PK_Tyr_Ser-Thr"/>
    <property type="match status" value="1"/>
</dbReference>
<keyword evidence="3" id="KW-0808">Transferase</keyword>
<keyword evidence="11" id="KW-0325">Glycoprotein</keyword>
<dbReference type="Gene3D" id="1.10.510.10">
    <property type="entry name" value="Transferase(Phosphotransferase) domain 1"/>
    <property type="match status" value="1"/>
</dbReference>
<reference evidence="16" key="1">
    <citation type="submission" date="2016-07" db="EMBL/GenBank/DDBJ databases">
        <title>De novo transcriptome assembly of four accessions of the metal hyperaccumulator plant Noccaea caerulescens.</title>
        <authorList>
            <person name="Blande D."/>
            <person name="Halimaa P."/>
            <person name="Tervahauta A.I."/>
            <person name="Aarts M.G."/>
            <person name="Karenlampi S.O."/>
        </authorList>
    </citation>
    <scope>NUCLEOTIDE SEQUENCE</scope>
</reference>
<evidence type="ECO:0000256" key="4">
    <source>
        <dbReference type="ARBA" id="ARBA00022692"/>
    </source>
</evidence>
<dbReference type="PANTHER" id="PTHR47989">
    <property type="entry name" value="OS01G0750732 PROTEIN"/>
    <property type="match status" value="1"/>
</dbReference>
<keyword evidence="9" id="KW-1133">Transmembrane helix</keyword>
<dbReference type="FunFam" id="1.10.510.10:FF:000058">
    <property type="entry name" value="Receptor-like protein kinase FERONIA"/>
    <property type="match status" value="1"/>
</dbReference>
<dbReference type="InterPro" id="IPR008271">
    <property type="entry name" value="Ser/Thr_kinase_AS"/>
</dbReference>
<evidence type="ECO:0000256" key="8">
    <source>
        <dbReference type="ARBA" id="ARBA00022840"/>
    </source>
</evidence>
<keyword evidence="7 16" id="KW-0418">Kinase</keyword>
<feature type="chain" id="PRO_5009620258" evidence="14">
    <location>
        <begin position="30"/>
        <end position="914"/>
    </location>
</feature>
<protein>
    <submittedName>
        <fullName evidence="16">Receptor-like protein kinase THESEUS 1</fullName>
    </submittedName>
</protein>
<dbReference type="PANTHER" id="PTHR47989:SF62">
    <property type="entry name" value="OS05G0423500 PROTEIN"/>
    <property type="match status" value="1"/>
</dbReference>
<dbReference type="FunFam" id="3.30.200.20:FF:000039">
    <property type="entry name" value="receptor-like protein kinase FERONIA"/>
    <property type="match status" value="1"/>
</dbReference>
<evidence type="ECO:0000256" key="3">
    <source>
        <dbReference type="ARBA" id="ARBA00022679"/>
    </source>
</evidence>
<dbReference type="InterPro" id="IPR011009">
    <property type="entry name" value="Kinase-like_dom_sf"/>
</dbReference>
<dbReference type="Pfam" id="PF12819">
    <property type="entry name" value="Malectin_like"/>
    <property type="match status" value="1"/>
</dbReference>
<feature type="binding site" evidence="12">
    <location>
        <position position="543"/>
    </location>
    <ligand>
        <name>ATP</name>
        <dbReference type="ChEBI" id="CHEBI:30616"/>
    </ligand>
</feature>
<dbReference type="InterPro" id="IPR017441">
    <property type="entry name" value="Protein_kinase_ATP_BS"/>
</dbReference>
<keyword evidence="2" id="KW-0723">Serine/threonine-protein kinase</keyword>
<evidence type="ECO:0000256" key="2">
    <source>
        <dbReference type="ARBA" id="ARBA00022527"/>
    </source>
</evidence>
<dbReference type="AlphaFoldDB" id="A0A1J3DFT1"/>
<gene>
    <name evidence="16" type="ORF">GA_TR19254_c1_g1_i1_g.62187</name>
</gene>
<dbReference type="GO" id="GO:0005524">
    <property type="term" value="F:ATP binding"/>
    <property type="evidence" value="ECO:0007669"/>
    <property type="project" value="UniProtKB-UniRule"/>
</dbReference>
<keyword evidence="10" id="KW-0472">Membrane</keyword>
<keyword evidence="8 12" id="KW-0067">ATP-binding</keyword>
<comment type="subcellular location">
    <subcellularLocation>
        <location evidence="1">Membrane</location>
        <topology evidence="1">Single-pass membrane protein</topology>
    </subcellularLocation>
</comment>
<evidence type="ECO:0000256" key="7">
    <source>
        <dbReference type="ARBA" id="ARBA00022777"/>
    </source>
</evidence>
<evidence type="ECO:0000313" key="16">
    <source>
        <dbReference type="EMBL" id="JAU16613.1"/>
    </source>
</evidence>
<dbReference type="FunFam" id="2.60.120.430:FF:000005">
    <property type="entry name" value="Putative receptor-like protein kinase"/>
    <property type="match status" value="1"/>
</dbReference>
<evidence type="ECO:0000256" key="5">
    <source>
        <dbReference type="ARBA" id="ARBA00022729"/>
    </source>
</evidence>
<feature type="domain" description="Protein kinase" evidence="15">
    <location>
        <begin position="515"/>
        <end position="788"/>
    </location>
</feature>
<feature type="compositionally biased region" description="Basic and acidic residues" evidence="13">
    <location>
        <begin position="895"/>
        <end position="914"/>
    </location>
</feature>
<evidence type="ECO:0000259" key="15">
    <source>
        <dbReference type="PROSITE" id="PS50011"/>
    </source>
</evidence>
<dbReference type="Gene3D" id="3.30.200.20">
    <property type="entry name" value="Phosphorylase Kinase, domain 1"/>
    <property type="match status" value="1"/>
</dbReference>
<dbReference type="CDD" id="cd14066">
    <property type="entry name" value="STKc_IRAK"/>
    <property type="match status" value="1"/>
</dbReference>
<evidence type="ECO:0000256" key="12">
    <source>
        <dbReference type="PROSITE-ProRule" id="PRU10141"/>
    </source>
</evidence>
<evidence type="ECO:0000256" key="14">
    <source>
        <dbReference type="SAM" id="SignalP"/>
    </source>
</evidence>
<evidence type="ECO:0000256" key="9">
    <source>
        <dbReference type="ARBA" id="ARBA00022989"/>
    </source>
</evidence>
<dbReference type="SUPFAM" id="SSF56112">
    <property type="entry name" value="Protein kinase-like (PK-like)"/>
    <property type="match status" value="1"/>
</dbReference>
<dbReference type="EMBL" id="GEVI01015707">
    <property type="protein sequence ID" value="JAU16613.1"/>
    <property type="molecule type" value="Transcribed_RNA"/>
</dbReference>